<proteinExistence type="predicted"/>
<keyword evidence="1" id="KW-0032">Aminotransferase</keyword>
<dbReference type="Gene3D" id="3.40.50.10490">
    <property type="entry name" value="Glucose-6-phosphate isomerase like protein, domain 1"/>
    <property type="match status" value="2"/>
</dbReference>
<protein>
    <submittedName>
        <fullName evidence="4">SIS domain-containing protein</fullName>
    </submittedName>
</protein>
<dbReference type="PROSITE" id="PS51464">
    <property type="entry name" value="SIS"/>
    <property type="match status" value="2"/>
</dbReference>
<dbReference type="PANTHER" id="PTHR10937">
    <property type="entry name" value="GLUCOSAMINE--FRUCTOSE-6-PHOSPHATE AMINOTRANSFERASE, ISOMERIZING"/>
    <property type="match status" value="1"/>
</dbReference>
<dbReference type="PANTHER" id="PTHR10937:SF8">
    <property type="entry name" value="AMINOTRANSFERASE-RELATED"/>
    <property type="match status" value="1"/>
</dbReference>
<gene>
    <name evidence="4" type="ORF">GRI58_10540</name>
</gene>
<dbReference type="CDD" id="cd05008">
    <property type="entry name" value="SIS_GlmS_GlmD_1"/>
    <property type="match status" value="1"/>
</dbReference>
<feature type="domain" description="SIS" evidence="3">
    <location>
        <begin position="26"/>
        <end position="178"/>
    </location>
</feature>
<dbReference type="OrthoDB" id="9761808at2"/>
<evidence type="ECO:0000259" key="3">
    <source>
        <dbReference type="PROSITE" id="PS51464"/>
    </source>
</evidence>
<dbReference type="InterPro" id="IPR035466">
    <property type="entry name" value="GlmS/AgaS_SIS"/>
</dbReference>
<dbReference type="InterPro" id="IPR001347">
    <property type="entry name" value="SIS_dom"/>
</dbReference>
<dbReference type="GO" id="GO:0008483">
    <property type="term" value="F:transaminase activity"/>
    <property type="evidence" value="ECO:0007669"/>
    <property type="project" value="UniProtKB-KW"/>
</dbReference>
<dbReference type="CDD" id="cd05009">
    <property type="entry name" value="SIS_GlmS_GlmD_2"/>
    <property type="match status" value="1"/>
</dbReference>
<dbReference type="InterPro" id="IPR046348">
    <property type="entry name" value="SIS_dom_sf"/>
</dbReference>
<reference evidence="4 5" key="1">
    <citation type="submission" date="2019-12" db="EMBL/GenBank/DDBJ databases">
        <title>Genomic-based taxomic classification of the family Erythrobacteraceae.</title>
        <authorList>
            <person name="Xu L."/>
        </authorList>
    </citation>
    <scope>NUCLEOTIDE SEQUENCE [LARGE SCALE GENOMIC DNA]</scope>
    <source>
        <strain evidence="4 5">KEMB 9005-328</strain>
    </source>
</reference>
<evidence type="ECO:0000256" key="1">
    <source>
        <dbReference type="ARBA" id="ARBA00022576"/>
    </source>
</evidence>
<dbReference type="AlphaFoldDB" id="A0A845AIJ0"/>
<dbReference type="SUPFAM" id="SSF53697">
    <property type="entry name" value="SIS domain"/>
    <property type="match status" value="1"/>
</dbReference>
<sequence length="340" mass="35288">MFSEAKSAADIVAAQIAANTSAMADVGARLRKLDPPFALTIARGSSDHAANFAKILFETRLGIPIVSQLPSLATLYHKTSPKVAGALALAISQSGKSPDLIEAARAARAQGALLIAMVNDEASPLAAEADIVFPLHAGSEKSVAATKSFIASLTAIAQLTAHWGEDAQLTKGLEGIGPTLSEAWSMDWEEALDPIASVRKILVLGRGLTWPIAAEAALKFKETAQIHAESFSSAEVAHGPMALVGEGDPILAFAPSDEAVSGFAERLAAFAERGAKVIAAGTGDTVAPATIKLPVAQSCDPAVTAIGMIASYYRFAEALARKLGLNPDEPPFLSKVTRTR</sequence>
<keyword evidence="5" id="KW-1185">Reference proteome</keyword>
<feature type="domain" description="SIS" evidence="3">
    <location>
        <begin position="191"/>
        <end position="325"/>
    </location>
</feature>
<dbReference type="Pfam" id="PF01380">
    <property type="entry name" value="SIS"/>
    <property type="match status" value="2"/>
</dbReference>
<dbReference type="Proteomes" id="UP000439780">
    <property type="component" value="Unassembled WGS sequence"/>
</dbReference>
<evidence type="ECO:0000313" key="5">
    <source>
        <dbReference type="Proteomes" id="UP000439780"/>
    </source>
</evidence>
<evidence type="ECO:0000256" key="2">
    <source>
        <dbReference type="ARBA" id="ARBA00022737"/>
    </source>
</evidence>
<keyword evidence="2" id="KW-0677">Repeat</keyword>
<accession>A0A845AIJ0</accession>
<comment type="caution">
    <text evidence="4">The sequence shown here is derived from an EMBL/GenBank/DDBJ whole genome shotgun (WGS) entry which is preliminary data.</text>
</comment>
<name>A0A845AIJ0_9SPHN</name>
<dbReference type="GO" id="GO:0097367">
    <property type="term" value="F:carbohydrate derivative binding"/>
    <property type="evidence" value="ECO:0007669"/>
    <property type="project" value="InterPro"/>
</dbReference>
<organism evidence="4 5">
    <name type="scientific">Qipengyuania algicida</name>
    <dbReference type="NCBI Taxonomy" id="1836209"/>
    <lineage>
        <taxon>Bacteria</taxon>
        <taxon>Pseudomonadati</taxon>
        <taxon>Pseudomonadota</taxon>
        <taxon>Alphaproteobacteria</taxon>
        <taxon>Sphingomonadales</taxon>
        <taxon>Erythrobacteraceae</taxon>
        <taxon>Qipengyuania</taxon>
    </lineage>
</organism>
<dbReference type="EMBL" id="WTYA01000007">
    <property type="protein sequence ID" value="MXP29257.1"/>
    <property type="molecule type" value="Genomic_DNA"/>
</dbReference>
<keyword evidence="1" id="KW-0808">Transferase</keyword>
<dbReference type="GO" id="GO:1901135">
    <property type="term" value="P:carbohydrate derivative metabolic process"/>
    <property type="evidence" value="ECO:0007669"/>
    <property type="project" value="InterPro"/>
</dbReference>
<dbReference type="InterPro" id="IPR035490">
    <property type="entry name" value="GlmS/FrlB_SIS"/>
</dbReference>
<evidence type="ECO:0000313" key="4">
    <source>
        <dbReference type="EMBL" id="MXP29257.1"/>
    </source>
</evidence>